<dbReference type="Proteomes" id="UP000242942">
    <property type="component" value="Chromosome 9"/>
</dbReference>
<name>A0A1D3TIE7_PLAOA</name>
<protein>
    <submittedName>
        <fullName evidence="2">Uncharacterized protein</fullName>
    </submittedName>
</protein>
<feature type="region of interest" description="Disordered" evidence="1">
    <location>
        <begin position="1571"/>
        <end position="1592"/>
    </location>
</feature>
<dbReference type="OrthoDB" id="10256906at2759"/>
<sequence>MHGDKLSIACYGDRKILGKLKYFFKEDLYELYDVKLGERINILRVNLKYVFYNRPISDYFKNEESLIPERALICIYFLYLSNLDEYKNEKEYILNRYRDSTNDEHEECIIIYAYNLEDNVNEIKNIKKIKADFSHNSHKSIKILSVPILKNEDYNANPKTKELYEHFKIRYTDHLKICIEKKFYIIRNGYNKSMTNFLNYADFRKKTLLEKKKKKKFYLTSIHGVSNHGVSNHGVSNHGVSNYGVSNYGVNSHRGSNQGGDESMEWQISEFVDFYREHNVFPLCNDFVDINYFLRKNDVASYISTIEFVTNYDEEFYQEMYNNYLSLFMWTENMCLLYFKLSLFKKSYILYSTIEKLFMKYLNVFIKKKKCILYTSIFFEQNYLTISRYIREKNICSLHLLEYIFFKKFTLLLFLNNFSYISIKALKFCQFFYKNKIFIFMHNFGKFKSNFTRSSKDPNYLKNIQRKITKYRRKDQMKRTILNVGKRRVSHDMHANKLTNVVADTHGGNDHTHHRKKEVINELKGIFSHAYSGIPTAKGVLQKVRGIQSCIEQDVEMGDETDSDAEDVVQDDPVEEHSEEQSEVGQTTQGGEKTQKKRGENSAQSSQGSSEGLMFLLNCCFMNKEGYFAIYFYNLGNLIKFLFERRSCLYQEEKKKKEEQGKKQQGEKQQGEKQQGEKQQGEKQQGEKRQGEKRSTHISKYLSLQKNIMKLGYRKNFSKKKKSKKSLKMKTKKSNSLNDSSSVKDSSSECISTSSSSHVSSALSDASELKNNYKIFLNHDFCINISNILKLSFLILKNSINMKNSYFFSDKRKCRKYYLLNFYYNYLEEKRFNKNVQKVDIQKVGVQKVGIQKVGVQKVDIQKVGVQKVGIQKVGVQKVGIQKVGVQKVGIKKVLTSENKKGLLYYNYPIYYIKDFSKYNLKKYNYLLINISNKIIHLYSRNNNNISIIHKLFLAILLYEHSIYKKSFKILKKIIKKCTFDFLTILCMQLILFLNLNNYFYHFVCSFFLSNKYIKIMSFKNVNPYFTILKNYQYYLFCINNPKSILKLEGQMKYDEDFFVILEKDILLSRESLKKGVASMLWNEEKKEGNFLTKGGNKNKLIKSLITRFCTDHYYFDINDFFLKNLKKFNFSISKNEEDNPLYIPHSGIKILVQSNYNLYIFVSSMIFGKYNQDERKNNRGEDHTTREERFSVGENECCEEGANDPSLLDMHHIETLLSRKMHAYMAKAGVEAVPMTSTASTASAASAAPAASGATRDPRVRVRKLCVQYDENLDVFVFSALTKPLQIRGVIIQLYSEKEDKRLYLNFCEGTYTIKHGLNLIKLNIVNILESNKIKWENFSFKVTYVFFIINEFCLYQQIGILPNRNLVTPFLNAYSNFINSNYILIDTKKFTSFFLYQLITPLYIKIKTLDTILKCKLVASFLNSTSLVYDNVNCVQLIVTNNHNIIDWRNHDQLITTTKGTELAKHVFLVVQRGSGTSRCDDAAKGDAAKGDAAKGDVAKGDVAKCGDTSIYENPPHQSDSITFYVEANGDVEIEQPKVLSEEVLPLSKRGGNNNPFVVSLEAEGKSATINYSEKEEESTDGRKEKSMKPSKNVQAIISFIPKMVAAKHETVCEGESTNRRKDTSIVRIICVLNVDFQGKKRKERKTDLYKLADVNYVGKIKFYDFINPKENSSDCYLNNQIRIEKTFNLVNIFNEHINTYRSNHSILYELILKLHNDNYSIFLKRFYIYILKKLTTQIKNVKIFYLNNEGENENNEEEYFANKMNSFDLSHCEVYHQNDNSLSQSDECNDLSSDVNNVNGAVTRYFATTDGRGHRSWNPCSNANKKISTIDEKKLSDEEKHFYDEIDINSWIKGGSSFFLLFEVQYSKEEFNGDRNAMNSLNYESTIGNLNISYQYKKHPVLKSWERKERIYNYTIAVFIPQYLLPINVQYDIPKSGVIHYSMKIKIVISNNVNDDIYVKYFVCIDNEKKKNNENEYYWLINGFKKRVLFISKNSEQVINLTVVPLKIGLINFPSICYFVKLNNKWTEITKLLTKSENFQVIISPSLHFSPQIWQLM</sequence>
<accession>A0A1D3TIE7</accession>
<evidence type="ECO:0000313" key="3">
    <source>
        <dbReference type="Proteomes" id="UP000242942"/>
    </source>
</evidence>
<evidence type="ECO:0000256" key="1">
    <source>
        <dbReference type="SAM" id="MobiDB-lite"/>
    </source>
</evidence>
<feature type="compositionally biased region" description="Acidic residues" evidence="1">
    <location>
        <begin position="557"/>
        <end position="574"/>
    </location>
</feature>
<reference evidence="2 3" key="1">
    <citation type="submission" date="2016-06" db="EMBL/GenBank/DDBJ databases">
        <authorList>
            <consortium name="Pathogen Informatics"/>
        </authorList>
    </citation>
    <scope>NUCLEOTIDE SEQUENCE [LARGE SCALE GENOMIC DNA]</scope>
    <source>
        <strain evidence="2">PocGH01</strain>
    </source>
</reference>
<dbReference type="EMBL" id="LT594590">
    <property type="protein sequence ID" value="SCP04723.1"/>
    <property type="molecule type" value="Genomic_DNA"/>
</dbReference>
<feature type="compositionally biased region" description="Basic and acidic residues" evidence="1">
    <location>
        <begin position="655"/>
        <end position="695"/>
    </location>
</feature>
<feature type="region of interest" description="Disordered" evidence="1">
    <location>
        <begin position="718"/>
        <end position="755"/>
    </location>
</feature>
<keyword evidence="3" id="KW-1185">Reference proteome</keyword>
<gene>
    <name evidence="2" type="primary">PocGH01_09046000</name>
    <name evidence="2" type="ORF">POCGH01_09046000</name>
</gene>
<evidence type="ECO:0000313" key="2">
    <source>
        <dbReference type="EMBL" id="SCP04723.1"/>
    </source>
</evidence>
<feature type="region of interest" description="Disordered" evidence="1">
    <location>
        <begin position="557"/>
        <end position="608"/>
    </location>
</feature>
<organism evidence="2 3">
    <name type="scientific">Plasmodium ovale</name>
    <name type="common">malaria parasite P. ovale</name>
    <dbReference type="NCBI Taxonomy" id="36330"/>
    <lineage>
        <taxon>Eukaryota</taxon>
        <taxon>Sar</taxon>
        <taxon>Alveolata</taxon>
        <taxon>Apicomplexa</taxon>
        <taxon>Aconoidasida</taxon>
        <taxon>Haemosporida</taxon>
        <taxon>Plasmodiidae</taxon>
        <taxon>Plasmodium</taxon>
        <taxon>Plasmodium (Plasmodium)</taxon>
    </lineage>
</organism>
<feature type="compositionally biased region" description="Basic residues" evidence="1">
    <location>
        <begin position="718"/>
        <end position="733"/>
    </location>
</feature>
<feature type="region of interest" description="Disordered" evidence="1">
    <location>
        <begin position="655"/>
        <end position="696"/>
    </location>
</feature>
<proteinExistence type="predicted"/>
<feature type="compositionally biased region" description="Low complexity" evidence="1">
    <location>
        <begin position="734"/>
        <end position="755"/>
    </location>
</feature>
<dbReference type="VEuPathDB" id="PlasmoDB:POWCR01_090041300"/>
<feature type="compositionally biased region" description="Polar residues" evidence="1">
    <location>
        <begin position="583"/>
        <end position="592"/>
    </location>
</feature>
<dbReference type="VEuPathDB" id="PlasmoDB:PocGH01_09046000"/>